<proteinExistence type="predicted"/>
<feature type="transmembrane region" description="Helical" evidence="1">
    <location>
        <begin position="451"/>
        <end position="473"/>
    </location>
</feature>
<reference evidence="2 3" key="2">
    <citation type="submission" date="2018-11" db="EMBL/GenBank/DDBJ databases">
        <authorList>
            <consortium name="Pathogen Informatics"/>
        </authorList>
    </citation>
    <scope>NUCLEOTIDE SEQUENCE [LARGE SCALE GENOMIC DNA]</scope>
</reference>
<gene>
    <name evidence="2" type="ORF">ASIM_LOCUS17087</name>
</gene>
<dbReference type="EMBL" id="UYRR01033727">
    <property type="protein sequence ID" value="VDK59469.1"/>
    <property type="molecule type" value="Genomic_DNA"/>
</dbReference>
<dbReference type="InterPro" id="IPR006954">
    <property type="entry name" value="Mlt-10-like"/>
</dbReference>
<reference evidence="4" key="1">
    <citation type="submission" date="2017-02" db="UniProtKB">
        <authorList>
            <consortium name="WormBaseParasite"/>
        </authorList>
    </citation>
    <scope>IDENTIFICATION</scope>
</reference>
<dbReference type="PANTHER" id="PTHR21523:SF37">
    <property type="entry name" value="MLT-TEN (MLT-10) RELATED"/>
    <property type="match status" value="1"/>
</dbReference>
<evidence type="ECO:0000313" key="3">
    <source>
        <dbReference type="Proteomes" id="UP000267096"/>
    </source>
</evidence>
<feature type="transmembrane region" description="Helical" evidence="1">
    <location>
        <begin position="485"/>
        <end position="506"/>
    </location>
</feature>
<dbReference type="Pfam" id="PF04870">
    <property type="entry name" value="Moulting_cycle"/>
    <property type="match status" value="1"/>
</dbReference>
<dbReference type="AlphaFoldDB" id="A0A0M3K9N9"/>
<evidence type="ECO:0000313" key="2">
    <source>
        <dbReference type="EMBL" id="VDK59469.1"/>
    </source>
</evidence>
<protein>
    <submittedName>
        <fullName evidence="2 4">Uncharacterized protein</fullName>
    </submittedName>
</protein>
<keyword evidence="1" id="KW-1133">Transmembrane helix</keyword>
<keyword evidence="1" id="KW-0472">Membrane</keyword>
<accession>A0A0M3K9N9</accession>
<dbReference type="Proteomes" id="UP000267096">
    <property type="component" value="Unassembled WGS sequence"/>
</dbReference>
<sequence length="603" mass="67337">MKSASSKAAKFQGLPLNQKRSEANERVLNAVAVDNRNTVNHWVGGFRVTRMKRAVKNRSRYSLLTENSGLTAFGLIGKYLTRAFEQLKNKTSHKSWTATLDEIKQLGEEVRERDAHRKAASNRFESIIDAQLHNLPIAERRERAKPIKIDIESGDGMSLEMDRAIKLRMKKLNDKDQAMLAQPMRLMREGVKLGMMLTGRNVSDFENKTLKMASPRLLSVVPEDNDDEVSMSTIILLIVSILSPSLFSLHNEGKGLEKALSIPNAIKALKESDQREWLNFIVEASGITDAVQEAKEKKLKQLNETVNNTRGIDGQPLYFTKENVTELYGAKEGYKIDKFDELQRSFTKNQVNELNSTGFSIMDKHQMALFYGKDSPYDDELALKRFGAMNRKQVLTNLERDLRLIAQTDTISLERRHRSKRNIVGGASILAPFVFASSVLSNTFVVLHPVVLSPSILTPTVLGPFILSPWVFVPVILSPRLLSPLILNPIVFVPVVLSPLALHPFILSPGVMNPFVLSPFVLTPFILSPQVLTPVVLSPFALSPFILSPIAYSPLVLSPFVLSPLIYSPLYLSYVIMSPYAASPLIKSDLIDSEVFLSPSVLS</sequence>
<organism evidence="4">
    <name type="scientific">Anisakis simplex</name>
    <name type="common">Herring worm</name>
    <dbReference type="NCBI Taxonomy" id="6269"/>
    <lineage>
        <taxon>Eukaryota</taxon>
        <taxon>Metazoa</taxon>
        <taxon>Ecdysozoa</taxon>
        <taxon>Nematoda</taxon>
        <taxon>Chromadorea</taxon>
        <taxon>Rhabditida</taxon>
        <taxon>Spirurina</taxon>
        <taxon>Ascaridomorpha</taxon>
        <taxon>Ascaridoidea</taxon>
        <taxon>Anisakidae</taxon>
        <taxon>Anisakis</taxon>
        <taxon>Anisakis simplex complex</taxon>
    </lineage>
</organism>
<dbReference type="PANTHER" id="PTHR21523">
    <property type="match status" value="1"/>
</dbReference>
<keyword evidence="3" id="KW-1185">Reference proteome</keyword>
<evidence type="ECO:0000256" key="1">
    <source>
        <dbReference type="SAM" id="Phobius"/>
    </source>
</evidence>
<name>A0A0M3K9N9_ANISI</name>
<feature type="transmembrane region" description="Helical" evidence="1">
    <location>
        <begin position="526"/>
        <end position="547"/>
    </location>
</feature>
<feature type="transmembrane region" description="Helical" evidence="1">
    <location>
        <begin position="423"/>
        <end position="445"/>
    </location>
</feature>
<evidence type="ECO:0000313" key="4">
    <source>
        <dbReference type="WBParaSite" id="ASIM_0001768301-mRNA-1"/>
    </source>
</evidence>
<keyword evidence="1" id="KW-0812">Transmembrane</keyword>
<dbReference type="WBParaSite" id="ASIM_0001768301-mRNA-1">
    <property type="protein sequence ID" value="ASIM_0001768301-mRNA-1"/>
    <property type="gene ID" value="ASIM_0001768301"/>
</dbReference>
<dbReference type="OrthoDB" id="5917548at2759"/>
<feature type="transmembrane region" description="Helical" evidence="1">
    <location>
        <begin position="554"/>
        <end position="577"/>
    </location>
</feature>